<dbReference type="InterPro" id="IPR050114">
    <property type="entry name" value="UPF0173_UPF0282_UlaG_hydrolase"/>
</dbReference>
<comment type="caution">
    <text evidence="3">The sequence shown here is derived from an EMBL/GenBank/DDBJ whole genome shotgun (WGS) entry which is preliminary data.</text>
</comment>
<dbReference type="EMBL" id="JADINH010000007">
    <property type="protein sequence ID" value="MBO8414873.1"/>
    <property type="molecule type" value="Genomic_DNA"/>
</dbReference>
<keyword evidence="1" id="KW-0378">Hydrolase</keyword>
<evidence type="ECO:0000313" key="3">
    <source>
        <dbReference type="EMBL" id="MBO8414873.1"/>
    </source>
</evidence>
<sequence length="269" mass="29690">MQFTEIRSATSIVTFAGKRFLIDPMLSAKYQAFPAVPDTVQCAPANPTSDLPVEPSELFKVDAVIATHLHFDHFDEEAKRLLPKDLPLFAQSEEEADELRRCGFKDLRVLSAQGTAFEGITMYRTTCDHGSSSLTTKRGYEHLQMSDQACGVVFAADSEPCRFYLAGDTLYCEGVVNTIKEHRPGVIALNAAGAQYPLGHLIIMNHYDVLQLMRDFPDADVIATHLDGVSHASVSSAQLRRFKADQNLVKLHIPAALETVSLQRGPLEL</sequence>
<reference evidence="3" key="1">
    <citation type="submission" date="2020-10" db="EMBL/GenBank/DDBJ databases">
        <authorList>
            <person name="Gilroy R."/>
        </authorList>
    </citation>
    <scope>NUCLEOTIDE SEQUENCE</scope>
    <source>
        <strain evidence="3">17213</strain>
    </source>
</reference>
<dbReference type="SUPFAM" id="SSF56281">
    <property type="entry name" value="Metallo-hydrolase/oxidoreductase"/>
    <property type="match status" value="1"/>
</dbReference>
<evidence type="ECO:0000256" key="1">
    <source>
        <dbReference type="ARBA" id="ARBA00022801"/>
    </source>
</evidence>
<dbReference type="InterPro" id="IPR001279">
    <property type="entry name" value="Metallo-B-lactamas"/>
</dbReference>
<gene>
    <name evidence="3" type="ORF">IAB19_00620</name>
</gene>
<dbReference type="Proteomes" id="UP000823631">
    <property type="component" value="Unassembled WGS sequence"/>
</dbReference>
<dbReference type="InterPro" id="IPR036866">
    <property type="entry name" value="RibonucZ/Hydroxyglut_hydro"/>
</dbReference>
<feature type="domain" description="Metallo-beta-lactamase" evidence="2">
    <location>
        <begin position="19"/>
        <end position="225"/>
    </location>
</feature>
<dbReference type="AlphaFoldDB" id="A0A9D9DAM4"/>
<dbReference type="GO" id="GO:0016787">
    <property type="term" value="F:hydrolase activity"/>
    <property type="evidence" value="ECO:0007669"/>
    <property type="project" value="UniProtKB-KW"/>
</dbReference>
<evidence type="ECO:0000313" key="4">
    <source>
        <dbReference type="Proteomes" id="UP000823631"/>
    </source>
</evidence>
<proteinExistence type="predicted"/>
<dbReference type="PANTHER" id="PTHR43546">
    <property type="entry name" value="UPF0173 METAL-DEPENDENT HYDROLASE MJ1163-RELATED"/>
    <property type="match status" value="1"/>
</dbReference>
<dbReference type="Pfam" id="PF12706">
    <property type="entry name" value="Lactamase_B_2"/>
    <property type="match status" value="1"/>
</dbReference>
<reference evidence="3" key="2">
    <citation type="journal article" date="2021" name="PeerJ">
        <title>Extensive microbial diversity within the chicken gut microbiome revealed by metagenomics and culture.</title>
        <authorList>
            <person name="Gilroy R."/>
            <person name="Ravi A."/>
            <person name="Getino M."/>
            <person name="Pursley I."/>
            <person name="Horton D.L."/>
            <person name="Alikhan N.F."/>
            <person name="Baker D."/>
            <person name="Gharbi K."/>
            <person name="Hall N."/>
            <person name="Watson M."/>
            <person name="Adriaenssens E.M."/>
            <person name="Foster-Nyarko E."/>
            <person name="Jarju S."/>
            <person name="Secka A."/>
            <person name="Antonio M."/>
            <person name="Oren A."/>
            <person name="Chaudhuri R.R."/>
            <person name="La Ragione R."/>
            <person name="Hildebrand F."/>
            <person name="Pallen M.J."/>
        </authorList>
    </citation>
    <scope>NUCLEOTIDE SEQUENCE</scope>
    <source>
        <strain evidence="3">17213</strain>
    </source>
</reference>
<dbReference type="Gene3D" id="3.60.15.10">
    <property type="entry name" value="Ribonuclease Z/Hydroxyacylglutathione hydrolase-like"/>
    <property type="match status" value="1"/>
</dbReference>
<name>A0A9D9DAM4_9GAMM</name>
<protein>
    <submittedName>
        <fullName evidence="3">MBL fold metallo-hydrolase</fullName>
    </submittedName>
</protein>
<dbReference type="PANTHER" id="PTHR43546:SF9">
    <property type="entry name" value="L-ASCORBATE-6-PHOSPHATE LACTONASE ULAG-RELATED"/>
    <property type="match status" value="1"/>
</dbReference>
<organism evidence="3 4">
    <name type="scientific">Candidatus Avisuccinivibrio stercorigallinarum</name>
    <dbReference type="NCBI Taxonomy" id="2840704"/>
    <lineage>
        <taxon>Bacteria</taxon>
        <taxon>Pseudomonadati</taxon>
        <taxon>Pseudomonadota</taxon>
        <taxon>Gammaproteobacteria</taxon>
        <taxon>Aeromonadales</taxon>
        <taxon>Succinivibrionaceae</taxon>
        <taxon>Succinivibrionaceae incertae sedis</taxon>
        <taxon>Candidatus Avisuccinivibrio</taxon>
    </lineage>
</organism>
<accession>A0A9D9DAM4</accession>
<evidence type="ECO:0000259" key="2">
    <source>
        <dbReference type="Pfam" id="PF12706"/>
    </source>
</evidence>